<evidence type="ECO:0000313" key="13">
    <source>
        <dbReference type="Proteomes" id="UP001166291"/>
    </source>
</evidence>
<keyword evidence="5" id="KW-0413">Isomerase</keyword>
<dbReference type="PROSITE" id="PS51217">
    <property type="entry name" value="UVRD_HELICASE_CTER"/>
    <property type="match status" value="1"/>
</dbReference>
<evidence type="ECO:0000256" key="9">
    <source>
        <dbReference type="PROSITE-ProRule" id="PRU00560"/>
    </source>
</evidence>
<dbReference type="InterPro" id="IPR014016">
    <property type="entry name" value="UvrD-like_ATP-bd"/>
</dbReference>
<evidence type="ECO:0000256" key="4">
    <source>
        <dbReference type="ARBA" id="ARBA00022840"/>
    </source>
</evidence>
<dbReference type="EC" id="5.6.2.4" evidence="7"/>
<keyword evidence="13" id="KW-1185">Reference proteome</keyword>
<organism evidence="12 13">
    <name type="scientific">Zhongshania aquimaris</name>
    <dbReference type="NCBI Taxonomy" id="2857107"/>
    <lineage>
        <taxon>Bacteria</taxon>
        <taxon>Pseudomonadati</taxon>
        <taxon>Pseudomonadota</taxon>
        <taxon>Gammaproteobacteria</taxon>
        <taxon>Cellvibrionales</taxon>
        <taxon>Spongiibacteraceae</taxon>
        <taxon>Zhongshania</taxon>
    </lineage>
</organism>
<dbReference type="PROSITE" id="PS51198">
    <property type="entry name" value="UVRD_HELICASE_ATP_BIND"/>
    <property type="match status" value="1"/>
</dbReference>
<dbReference type="RefSeq" id="WP_219042743.1">
    <property type="nucleotide sequence ID" value="NZ_JAHWDQ010000001.1"/>
</dbReference>
<dbReference type="InterPro" id="IPR000212">
    <property type="entry name" value="DNA_helicase_UvrD/REP"/>
</dbReference>
<name>A0ABS6VQF3_9GAMM</name>
<protein>
    <recommendedName>
        <fullName evidence="7">DNA 3'-5' helicase</fullName>
        <ecNumber evidence="7">5.6.2.4</ecNumber>
    </recommendedName>
</protein>
<comment type="caution">
    <text evidence="12">The sequence shown here is derived from an EMBL/GenBank/DDBJ whole genome shotgun (WGS) entry which is preliminary data.</text>
</comment>
<dbReference type="Pfam" id="PF13361">
    <property type="entry name" value="UvrD_C"/>
    <property type="match status" value="1"/>
</dbReference>
<comment type="catalytic activity">
    <reaction evidence="8">
        <text>ATP + H2O = ADP + phosphate + H(+)</text>
        <dbReference type="Rhea" id="RHEA:13065"/>
        <dbReference type="ChEBI" id="CHEBI:15377"/>
        <dbReference type="ChEBI" id="CHEBI:15378"/>
        <dbReference type="ChEBI" id="CHEBI:30616"/>
        <dbReference type="ChEBI" id="CHEBI:43474"/>
        <dbReference type="ChEBI" id="CHEBI:456216"/>
        <dbReference type="EC" id="5.6.2.4"/>
    </reaction>
</comment>
<evidence type="ECO:0000256" key="7">
    <source>
        <dbReference type="ARBA" id="ARBA00034808"/>
    </source>
</evidence>
<keyword evidence="1 9" id="KW-0547">Nucleotide-binding</keyword>
<dbReference type="GO" id="GO:0004386">
    <property type="term" value="F:helicase activity"/>
    <property type="evidence" value="ECO:0007669"/>
    <property type="project" value="UniProtKB-KW"/>
</dbReference>
<evidence type="ECO:0000256" key="8">
    <source>
        <dbReference type="ARBA" id="ARBA00048988"/>
    </source>
</evidence>
<feature type="domain" description="UvrD-like helicase ATP-binding" evidence="10">
    <location>
        <begin position="4"/>
        <end position="284"/>
    </location>
</feature>
<dbReference type="PANTHER" id="PTHR11070">
    <property type="entry name" value="UVRD / RECB / PCRA DNA HELICASE FAMILY MEMBER"/>
    <property type="match status" value="1"/>
</dbReference>
<gene>
    <name evidence="12" type="ORF">KXJ70_07205</name>
</gene>
<evidence type="ECO:0000313" key="12">
    <source>
        <dbReference type="EMBL" id="MBW2940554.1"/>
    </source>
</evidence>
<evidence type="ECO:0000256" key="2">
    <source>
        <dbReference type="ARBA" id="ARBA00022801"/>
    </source>
</evidence>
<keyword evidence="2 9" id="KW-0378">Hydrolase</keyword>
<sequence>MKKKSLTWEQAKIVSHEHSHALIKAVPGSGKTTTLVKRVERLVKAGVDRRSILILQYNKSAQLSFKNKLKIALNSDDVPEVRTFHSLAFEIVRRGEKQKIIKRKTLLRPEDPRYSNLINEAYQAGFDQGSGYIPINDIEDLELFISRCRAKAVSPQDVMADPIFADEKPEYIRAFTRYCELLEENRLRTFDEYLIESASLLRSTQQIIENFRHIIIDEYQDVNLVQHEMIRFLATEETSVMAVGDLNQCIYEWRGARPDFIGGLFERHFKQTTVFHLSCTFRFGHTLSLMANSVIKRNSTKLERLCVSHPSTPKTEVTLRFDNCLSKVLPSISEFDGSIAILSRTNASLAEAEIALRLAGVPYCYLDGKSSALAKRREVGVLVVGVLLCLYGNLNELVSHPDKRALIFGFLWGADFRFEKGKFNEALNGIMARDADMWAVLEGSISASSEQKELVRALINLCDKEREETPAAEVLAHLKLSGLIDGVGAGTAIRTRSNDEKRGVVRIEDLLASSKIDARTFLDLILYTEQPSEGSDPLVLSTLHGSKGMEWDNVVVIGLEDEEFPGGKLRDDFKAIELEYEPITEDEIQEERRLFYVGITRAKRRLTLVVPEDEGLNRWLNNSWDSTPRKPPIATRFVYEAGLTASTSTSKVIYECITPAQQSGMSGFHQWYLKDLRRLKV</sequence>
<reference evidence="12" key="1">
    <citation type="submission" date="2021-07" db="EMBL/GenBank/DDBJ databases">
        <title>Zhongshania sp. CAU 1632 isolated from seawater.</title>
        <authorList>
            <person name="Kim W."/>
        </authorList>
    </citation>
    <scope>NUCLEOTIDE SEQUENCE</scope>
    <source>
        <strain evidence="12">CAU 1632</strain>
    </source>
</reference>
<evidence type="ECO:0000256" key="1">
    <source>
        <dbReference type="ARBA" id="ARBA00022741"/>
    </source>
</evidence>
<feature type="domain" description="UvrD-like helicase C-terminal" evidence="11">
    <location>
        <begin position="285"/>
        <end position="548"/>
    </location>
</feature>
<feature type="binding site" evidence="9">
    <location>
        <begin position="25"/>
        <end position="32"/>
    </location>
    <ligand>
        <name>ATP</name>
        <dbReference type="ChEBI" id="CHEBI:30616"/>
    </ligand>
</feature>
<accession>A0ABS6VQF3</accession>
<dbReference type="EMBL" id="JAHWDQ010000001">
    <property type="protein sequence ID" value="MBW2940554.1"/>
    <property type="molecule type" value="Genomic_DNA"/>
</dbReference>
<dbReference type="Proteomes" id="UP001166291">
    <property type="component" value="Unassembled WGS sequence"/>
</dbReference>
<evidence type="ECO:0000259" key="10">
    <source>
        <dbReference type="PROSITE" id="PS51198"/>
    </source>
</evidence>
<evidence type="ECO:0000256" key="5">
    <source>
        <dbReference type="ARBA" id="ARBA00023235"/>
    </source>
</evidence>
<dbReference type="Pfam" id="PF00580">
    <property type="entry name" value="UvrD-helicase"/>
    <property type="match status" value="1"/>
</dbReference>
<keyword evidence="4 9" id="KW-0067">ATP-binding</keyword>
<evidence type="ECO:0000259" key="11">
    <source>
        <dbReference type="PROSITE" id="PS51217"/>
    </source>
</evidence>
<dbReference type="CDD" id="cd17932">
    <property type="entry name" value="DEXQc_UvrD"/>
    <property type="match status" value="1"/>
</dbReference>
<dbReference type="InterPro" id="IPR014017">
    <property type="entry name" value="DNA_helicase_UvrD-like_C"/>
</dbReference>
<evidence type="ECO:0000256" key="3">
    <source>
        <dbReference type="ARBA" id="ARBA00022806"/>
    </source>
</evidence>
<keyword evidence="3 9" id="KW-0347">Helicase</keyword>
<proteinExistence type="predicted"/>
<evidence type="ECO:0000256" key="6">
    <source>
        <dbReference type="ARBA" id="ARBA00034617"/>
    </source>
</evidence>
<dbReference type="PANTHER" id="PTHR11070:SF30">
    <property type="entry name" value="F-BOX DNA HELICASE 1"/>
    <property type="match status" value="1"/>
</dbReference>
<comment type="catalytic activity">
    <reaction evidence="6">
        <text>Couples ATP hydrolysis with the unwinding of duplex DNA by translocating in the 3'-5' direction.</text>
        <dbReference type="EC" id="5.6.2.4"/>
    </reaction>
</comment>